<dbReference type="SMART" id="SM00324">
    <property type="entry name" value="RhoGAP"/>
    <property type="match status" value="1"/>
</dbReference>
<feature type="region of interest" description="Disordered" evidence="2">
    <location>
        <begin position="313"/>
        <end position="486"/>
    </location>
</feature>
<feature type="region of interest" description="Disordered" evidence="2">
    <location>
        <begin position="1057"/>
        <end position="1093"/>
    </location>
</feature>
<dbReference type="GO" id="GO:0005096">
    <property type="term" value="F:GTPase activator activity"/>
    <property type="evidence" value="ECO:0007669"/>
    <property type="project" value="UniProtKB-KW"/>
</dbReference>
<protein>
    <recommendedName>
        <fullName evidence="3">Rho-GAP domain-containing protein</fullName>
    </recommendedName>
</protein>
<feature type="compositionally biased region" description="Basic and acidic residues" evidence="2">
    <location>
        <begin position="910"/>
        <end position="933"/>
    </location>
</feature>
<feature type="compositionally biased region" description="Pro residues" evidence="2">
    <location>
        <begin position="954"/>
        <end position="973"/>
    </location>
</feature>
<dbReference type="GO" id="GO:0007264">
    <property type="term" value="P:small GTPase-mediated signal transduction"/>
    <property type="evidence" value="ECO:0007669"/>
    <property type="project" value="TreeGrafter"/>
</dbReference>
<evidence type="ECO:0000259" key="3">
    <source>
        <dbReference type="PROSITE" id="PS50238"/>
    </source>
</evidence>
<name>A0AAN7MCE2_MYCAM</name>
<feature type="region of interest" description="Disordered" evidence="2">
    <location>
        <begin position="506"/>
        <end position="580"/>
    </location>
</feature>
<feature type="compositionally biased region" description="Low complexity" evidence="2">
    <location>
        <begin position="749"/>
        <end position="758"/>
    </location>
</feature>
<feature type="compositionally biased region" description="Pro residues" evidence="2">
    <location>
        <begin position="836"/>
        <end position="845"/>
    </location>
</feature>
<keyword evidence="5" id="KW-1185">Reference proteome</keyword>
<dbReference type="EMBL" id="JAUNZN010000028">
    <property type="protein sequence ID" value="KAK4807613.1"/>
    <property type="molecule type" value="Genomic_DNA"/>
</dbReference>
<dbReference type="SUPFAM" id="SSF48350">
    <property type="entry name" value="GTPase activation domain, GAP"/>
    <property type="match status" value="1"/>
</dbReference>
<feature type="compositionally biased region" description="Gly residues" evidence="2">
    <location>
        <begin position="759"/>
        <end position="778"/>
    </location>
</feature>
<sequence>MSLALKARQKVRRKGGAKERVFGCDLLEHLQQSGQDVPQVLRSCTEFVEQHGVVDGIYRLSGVSSNIQRLRQEFDSDRCPDLQKDVYLQDIHCVSSLCKAYFRELPNPLLTYQLYDKFADAVAIQMEEARLVKIKEVLKELPVPHYRTLEFLMRHLLRMASYSSQTNMHARNLAIVWAPNLLRSRDIEATGFNGTAAFMEVRVQSIVVEFILTHVEQLFGDAPLRSSESPRRSLLLGGGTPGDGQPPPYHVPAVLSQGDGPPPHPRKGSLKAKKWRSIFNLGRSSHEAKRKLVKAEEKDKCGKISLRPAKSMDSLSSVPFASDGWGRRRRHGDGEGTAGMRKPPGITPVLQLGSSRGAGVPSSGEVGDRGHPRALTLPPLRADDPQLSKKRSAKQPPQRRESFDTCPSPPAPESCPELDESLEEKLKGKEELRGPESEGESSTKSEPTTPKAGRASLVAPGRSPKAARSRAEKCAGVHISGPFSVTVPFHITSNLSRLTRGLPCPALAQAAAGREPPASPPPPARRSAGDPEVPEPRSGERRPRGPAGAGAAACRGGRGTEPPPSPSAGEGKAEAEETRLSLELRDSFAFLDSQETWLEGGGDAELVARSLLPAAGPGDGEGFLAAEEGMESGFMNPGEPPAEQPASYLSIEECMDEEMFFMAPSGSDAEDRAGDTDSDDMFLSAHDDLSPLVASLEPPDQPPAEGTAPGTPAPAQPGTATPQDRSPTPGLAGPCPMEEDAPGDGGHPGDPTGVPAEGGAPGAGQAPGEGGGGEGSGPGRTDAGAEAGLGDESGGAGGPAGAGTVLSPDASDGEVEEDGAGSGPPSPGEPGEGEPQPSPGSPPAASPGEATREPAEPPVPEAVPELVPEAVPPSAASAEGTGAGPGSSPASPSLSASAPELRSSPPEAPEPSRAEPPGERGHPEPVAVLRRDGSAPARLAARTVRVQQARSVPVVPPKPQFAKIPPAPQPWLPPANGANPAGVAAGARRAGWREGGSVSFDEAVAAAAAQQPAQAPVRRIQTYGGEELAPAAPKALPFQKAPLRPRLLRPLSCAVTPEGEAAGRSRLSLAQAEGAALPPPRRPVGTEGAAGER</sequence>
<dbReference type="Gene3D" id="1.10.555.10">
    <property type="entry name" value="Rho GTPase activation protein"/>
    <property type="match status" value="1"/>
</dbReference>
<dbReference type="PANTHER" id="PTHR15729">
    <property type="entry name" value="CDC42 GTPASE-ACTIVATING PROTEIN"/>
    <property type="match status" value="1"/>
</dbReference>
<gene>
    <name evidence="4" type="ORF">QYF61_015959</name>
</gene>
<dbReference type="Proteomes" id="UP001333110">
    <property type="component" value="Unassembled WGS sequence"/>
</dbReference>
<evidence type="ECO:0000313" key="5">
    <source>
        <dbReference type="Proteomes" id="UP001333110"/>
    </source>
</evidence>
<feature type="region of interest" description="Disordered" evidence="2">
    <location>
        <begin position="660"/>
        <end position="988"/>
    </location>
</feature>
<feature type="compositionally biased region" description="Low complexity" evidence="2">
    <location>
        <begin position="223"/>
        <end position="235"/>
    </location>
</feature>
<feature type="compositionally biased region" description="Basic and acidic residues" evidence="2">
    <location>
        <begin position="534"/>
        <end position="543"/>
    </location>
</feature>
<feature type="region of interest" description="Disordered" evidence="2">
    <location>
        <begin position="223"/>
        <end position="271"/>
    </location>
</feature>
<dbReference type="InterPro" id="IPR008936">
    <property type="entry name" value="Rho_GTPase_activation_prot"/>
</dbReference>
<comment type="caution">
    <text evidence="4">The sequence shown here is derived from an EMBL/GenBank/DDBJ whole genome shotgun (WGS) entry which is preliminary data.</text>
</comment>
<dbReference type="AlphaFoldDB" id="A0AAN7MCE2"/>
<proteinExistence type="predicted"/>
<dbReference type="InterPro" id="IPR051576">
    <property type="entry name" value="PX-Rho_GAP"/>
</dbReference>
<accession>A0AAN7MCE2</accession>
<dbReference type="PROSITE" id="PS50238">
    <property type="entry name" value="RHOGAP"/>
    <property type="match status" value="1"/>
</dbReference>
<feature type="compositionally biased region" description="Basic and acidic residues" evidence="2">
    <location>
        <begin position="571"/>
        <end position="580"/>
    </location>
</feature>
<feature type="compositionally biased region" description="Gly residues" evidence="2">
    <location>
        <begin position="791"/>
        <end position="801"/>
    </location>
</feature>
<feature type="domain" description="Rho-GAP" evidence="3">
    <location>
        <begin position="24"/>
        <end position="219"/>
    </location>
</feature>
<dbReference type="InterPro" id="IPR000198">
    <property type="entry name" value="RhoGAP_dom"/>
</dbReference>
<organism evidence="4 5">
    <name type="scientific">Mycteria americana</name>
    <name type="common">Wood stork</name>
    <dbReference type="NCBI Taxonomy" id="33587"/>
    <lineage>
        <taxon>Eukaryota</taxon>
        <taxon>Metazoa</taxon>
        <taxon>Chordata</taxon>
        <taxon>Craniata</taxon>
        <taxon>Vertebrata</taxon>
        <taxon>Euteleostomi</taxon>
        <taxon>Archelosauria</taxon>
        <taxon>Archosauria</taxon>
        <taxon>Dinosauria</taxon>
        <taxon>Saurischia</taxon>
        <taxon>Theropoda</taxon>
        <taxon>Coelurosauria</taxon>
        <taxon>Aves</taxon>
        <taxon>Neognathae</taxon>
        <taxon>Neoaves</taxon>
        <taxon>Aequornithes</taxon>
        <taxon>Ciconiiformes</taxon>
        <taxon>Ciconiidae</taxon>
        <taxon>Mycteria</taxon>
    </lineage>
</organism>
<dbReference type="PANTHER" id="PTHR15729:SF12">
    <property type="entry name" value="RHO GTPASE-ACTIVATING PROTEIN 30"/>
    <property type="match status" value="1"/>
</dbReference>
<feature type="compositionally biased region" description="Low complexity" evidence="2">
    <location>
        <begin position="545"/>
        <end position="555"/>
    </location>
</feature>
<reference evidence="4 5" key="1">
    <citation type="journal article" date="2023" name="J. Hered.">
        <title>Chromosome-level genome of the wood stork (Mycteria americana) provides insight into avian chromosome evolution.</title>
        <authorList>
            <person name="Flamio R. Jr."/>
            <person name="Ramstad K.M."/>
        </authorList>
    </citation>
    <scope>NUCLEOTIDE SEQUENCE [LARGE SCALE GENOMIC DNA]</scope>
    <source>
        <strain evidence="4">JAX WOST 10</strain>
    </source>
</reference>
<evidence type="ECO:0000256" key="1">
    <source>
        <dbReference type="ARBA" id="ARBA00022468"/>
    </source>
</evidence>
<evidence type="ECO:0000256" key="2">
    <source>
        <dbReference type="SAM" id="MobiDB-lite"/>
    </source>
</evidence>
<keyword evidence="1" id="KW-0343">GTPase activation</keyword>
<evidence type="ECO:0000313" key="4">
    <source>
        <dbReference type="EMBL" id="KAK4807613.1"/>
    </source>
</evidence>
<feature type="compositionally biased region" description="Basic and acidic residues" evidence="2">
    <location>
        <begin position="423"/>
        <end position="436"/>
    </location>
</feature>
<dbReference type="Pfam" id="PF00620">
    <property type="entry name" value="RhoGAP"/>
    <property type="match status" value="1"/>
</dbReference>
<dbReference type="CDD" id="cd04384">
    <property type="entry name" value="RhoGAP_CdGAP"/>
    <property type="match status" value="1"/>
</dbReference>
<feature type="compositionally biased region" description="Low complexity" evidence="2">
    <location>
        <begin position="862"/>
        <end position="905"/>
    </location>
</feature>
<dbReference type="FunFam" id="1.10.555.10:FF:000002">
    <property type="entry name" value="rho GTPase-activating protein 32 isoform X1"/>
    <property type="match status" value="1"/>
</dbReference>
<feature type="compositionally biased region" description="Low complexity" evidence="2">
    <location>
        <begin position="974"/>
        <end position="988"/>
    </location>
</feature>